<keyword evidence="4" id="KW-1185">Reference proteome</keyword>
<keyword evidence="2" id="KW-1133">Transmembrane helix</keyword>
<dbReference type="Proteomes" id="UP001442841">
    <property type="component" value="Chromosome"/>
</dbReference>
<gene>
    <name evidence="3" type="ORF">AADG42_19095</name>
</gene>
<evidence type="ECO:0000256" key="2">
    <source>
        <dbReference type="SAM" id="Phobius"/>
    </source>
</evidence>
<name>A0ABZ3FXM4_9ACTN</name>
<dbReference type="RefSeq" id="WP_425310789.1">
    <property type="nucleotide sequence ID" value="NZ_CP154795.1"/>
</dbReference>
<evidence type="ECO:0000313" key="3">
    <source>
        <dbReference type="EMBL" id="XAN09336.1"/>
    </source>
</evidence>
<evidence type="ECO:0000313" key="4">
    <source>
        <dbReference type="Proteomes" id="UP001442841"/>
    </source>
</evidence>
<protein>
    <submittedName>
        <fullName evidence="3">Uncharacterized protein</fullName>
    </submittedName>
</protein>
<reference evidence="3 4" key="1">
    <citation type="submission" date="2024-04" db="EMBL/GenBank/DDBJ databases">
        <title>Isolation of an actinomycete strain from pig manure.</title>
        <authorList>
            <person name="Gong T."/>
            <person name="Yu Z."/>
            <person name="An M."/>
            <person name="Wei C."/>
            <person name="Yang W."/>
            <person name="Liu L."/>
        </authorList>
    </citation>
    <scope>NUCLEOTIDE SEQUENCE [LARGE SCALE GENOMIC DNA]</scope>
    <source>
        <strain evidence="3 4">ZF39</strain>
    </source>
</reference>
<feature type="compositionally biased region" description="Pro residues" evidence="1">
    <location>
        <begin position="1"/>
        <end position="10"/>
    </location>
</feature>
<accession>A0ABZ3FXM4</accession>
<feature type="region of interest" description="Disordered" evidence="1">
    <location>
        <begin position="1"/>
        <end position="44"/>
    </location>
</feature>
<organism evidence="3 4">
    <name type="scientific">Ammonicoccus fulvus</name>
    <dbReference type="NCBI Taxonomy" id="3138240"/>
    <lineage>
        <taxon>Bacteria</taxon>
        <taxon>Bacillati</taxon>
        <taxon>Actinomycetota</taxon>
        <taxon>Actinomycetes</taxon>
        <taxon>Propionibacteriales</taxon>
        <taxon>Propionibacteriaceae</taxon>
        <taxon>Ammonicoccus</taxon>
    </lineage>
</organism>
<dbReference type="EMBL" id="CP154795">
    <property type="protein sequence ID" value="XAN09336.1"/>
    <property type="molecule type" value="Genomic_DNA"/>
</dbReference>
<keyword evidence="2" id="KW-0472">Membrane</keyword>
<sequence>MSNPQDPNPWSPSGGPDDTTGGRDWIGGDGTLRPEERDEPELVNAPIQRSTIPIKIMLVALVALVVTIGLVGFLVTRTADVVTPTETAAPPDPTGPPDLPLQANQYAREPGNASAPPEFGVDQNINTSYATYMINGENALIAIGARPVADEKAQLDEMNVLAQRQVGDGWCGREPSSGLDVCILKRNRTAVLVMGLRDQTIDELMTANIAILAGTA</sequence>
<feature type="transmembrane region" description="Helical" evidence="2">
    <location>
        <begin position="56"/>
        <end position="75"/>
    </location>
</feature>
<keyword evidence="2" id="KW-0812">Transmembrane</keyword>
<proteinExistence type="predicted"/>
<evidence type="ECO:0000256" key="1">
    <source>
        <dbReference type="SAM" id="MobiDB-lite"/>
    </source>
</evidence>